<evidence type="ECO:0000313" key="2">
    <source>
        <dbReference type="Proteomes" id="UP000008909"/>
    </source>
</evidence>
<proteinExistence type="predicted"/>
<accession>G7YKR9</accession>
<protein>
    <submittedName>
        <fullName evidence="1">Uncharacterized protein</fullName>
    </submittedName>
</protein>
<sequence length="422" mass="49100">MIASPLPAQNRKVAAIRKLYREAFYRYGRVTLLLYELRRVIQTASAKDELKPGNEKYHVLHGDQLDHREGTGQFAICVNGYQRSSGSIECGTVREVRTHYTVTSSYRDRFHVCRYNDHLMVTFYYLKHKHPRSKFIFDRFPVNRRLTNEELKECSALLKYRIPSSEIQQYVAGHFGKMMGGHYRGKTFVMDKMTSQMRAAKAVFGCDIMLCYFHARQAIQKRTISNRSRHIFHRIACFDNAAGTVTNNRLENATGRLKRRVHHADSLEHAIQEVIQHSKWLMREYEMHITYYCDRRKIREGDRYVLPVVSQMTTYAANQVLRHIGTCTPNLIYHQTVRFKVATLRTPILGIQRSPVPLRPQPSPVEGLHKQLERMVGKLKLLEPRGVPSRLTMFLVVSVANQLTLLTAVVREIDYIPPLLLR</sequence>
<reference key="2">
    <citation type="submission" date="2011-10" db="EMBL/GenBank/DDBJ databases">
        <title>The genome and transcriptome sequence of Clonorchis sinensis provide insights into the carcinogenic liver fluke.</title>
        <authorList>
            <person name="Wang X."/>
            <person name="Huang Y."/>
            <person name="Chen W."/>
            <person name="Liu H."/>
            <person name="Guo L."/>
            <person name="Chen Y."/>
            <person name="Luo F."/>
            <person name="Zhou W."/>
            <person name="Sun J."/>
            <person name="Mao Q."/>
            <person name="Liang P."/>
            <person name="Zhou C."/>
            <person name="Tian Y."/>
            <person name="Men J."/>
            <person name="Lv X."/>
            <person name="Huang L."/>
            <person name="Zhou J."/>
            <person name="Hu Y."/>
            <person name="Li R."/>
            <person name="Zhang F."/>
            <person name="Lei H."/>
            <person name="Li X."/>
            <person name="Hu X."/>
            <person name="Liang C."/>
            <person name="Xu J."/>
            <person name="Wu Z."/>
            <person name="Yu X."/>
        </authorList>
    </citation>
    <scope>NUCLEOTIDE SEQUENCE</scope>
    <source>
        <strain>Henan</strain>
    </source>
</reference>
<evidence type="ECO:0000313" key="1">
    <source>
        <dbReference type="EMBL" id="GAA53550.1"/>
    </source>
</evidence>
<dbReference type="EMBL" id="DF143526">
    <property type="protein sequence ID" value="GAA53550.1"/>
    <property type="molecule type" value="Genomic_DNA"/>
</dbReference>
<dbReference type="Proteomes" id="UP000008909">
    <property type="component" value="Unassembled WGS sequence"/>
</dbReference>
<gene>
    <name evidence="1" type="ORF">CLF_110478</name>
</gene>
<dbReference type="AlphaFoldDB" id="G7YKR9"/>
<name>G7YKR9_CLOSI</name>
<organism evidence="1 2">
    <name type="scientific">Clonorchis sinensis</name>
    <name type="common">Chinese liver fluke</name>
    <dbReference type="NCBI Taxonomy" id="79923"/>
    <lineage>
        <taxon>Eukaryota</taxon>
        <taxon>Metazoa</taxon>
        <taxon>Spiralia</taxon>
        <taxon>Lophotrochozoa</taxon>
        <taxon>Platyhelminthes</taxon>
        <taxon>Trematoda</taxon>
        <taxon>Digenea</taxon>
        <taxon>Opisthorchiida</taxon>
        <taxon>Opisthorchiata</taxon>
        <taxon>Opisthorchiidae</taxon>
        <taxon>Clonorchis</taxon>
    </lineage>
</organism>
<keyword evidence="2" id="KW-1185">Reference proteome</keyword>
<reference evidence="1" key="1">
    <citation type="journal article" date="2011" name="Genome Biol.">
        <title>The draft genome of the carcinogenic human liver fluke Clonorchis sinensis.</title>
        <authorList>
            <person name="Wang X."/>
            <person name="Chen W."/>
            <person name="Huang Y."/>
            <person name="Sun J."/>
            <person name="Men J."/>
            <person name="Liu H."/>
            <person name="Luo F."/>
            <person name="Guo L."/>
            <person name="Lv X."/>
            <person name="Deng C."/>
            <person name="Zhou C."/>
            <person name="Fan Y."/>
            <person name="Li X."/>
            <person name="Huang L."/>
            <person name="Hu Y."/>
            <person name="Liang C."/>
            <person name="Hu X."/>
            <person name="Xu J."/>
            <person name="Yu X."/>
        </authorList>
    </citation>
    <scope>NUCLEOTIDE SEQUENCE [LARGE SCALE GENOMIC DNA]</scope>
    <source>
        <strain evidence="1">Henan</strain>
    </source>
</reference>